<sequence>MKRSNASMTHKGEGGKEPAATKPAAAKPTAAKPASAKWVVPSFFHTKHPGSAQKTYNAMSKVVAHLRSQPQP</sequence>
<organism evidence="2 3">
    <name type="scientific">Triparma strigata</name>
    <dbReference type="NCBI Taxonomy" id="1606541"/>
    <lineage>
        <taxon>Eukaryota</taxon>
        <taxon>Sar</taxon>
        <taxon>Stramenopiles</taxon>
        <taxon>Ochrophyta</taxon>
        <taxon>Bolidophyceae</taxon>
        <taxon>Parmales</taxon>
        <taxon>Triparmaceae</taxon>
        <taxon>Triparma</taxon>
    </lineage>
</organism>
<evidence type="ECO:0000313" key="2">
    <source>
        <dbReference type="EMBL" id="GMH96183.1"/>
    </source>
</evidence>
<name>A0A9W7EY84_9STRA</name>
<reference evidence="3" key="1">
    <citation type="journal article" date="2023" name="Commun. Biol.">
        <title>Genome analysis of Parmales, the sister group of diatoms, reveals the evolutionary specialization of diatoms from phago-mixotrophs to photoautotrophs.</title>
        <authorList>
            <person name="Ban H."/>
            <person name="Sato S."/>
            <person name="Yoshikawa S."/>
            <person name="Yamada K."/>
            <person name="Nakamura Y."/>
            <person name="Ichinomiya M."/>
            <person name="Sato N."/>
            <person name="Blanc-Mathieu R."/>
            <person name="Endo H."/>
            <person name="Kuwata A."/>
            <person name="Ogata H."/>
        </authorList>
    </citation>
    <scope>NUCLEOTIDE SEQUENCE [LARGE SCALE GENOMIC DNA]</scope>
    <source>
        <strain evidence="3">NIES 3701</strain>
    </source>
</reference>
<dbReference type="Proteomes" id="UP001165085">
    <property type="component" value="Unassembled WGS sequence"/>
</dbReference>
<comment type="caution">
    <text evidence="2">The sequence shown here is derived from an EMBL/GenBank/DDBJ whole genome shotgun (WGS) entry which is preliminary data.</text>
</comment>
<dbReference type="AlphaFoldDB" id="A0A9W7EY84"/>
<evidence type="ECO:0000313" key="3">
    <source>
        <dbReference type="Proteomes" id="UP001165085"/>
    </source>
</evidence>
<feature type="region of interest" description="Disordered" evidence="1">
    <location>
        <begin position="1"/>
        <end position="35"/>
    </location>
</feature>
<evidence type="ECO:0000256" key="1">
    <source>
        <dbReference type="SAM" id="MobiDB-lite"/>
    </source>
</evidence>
<accession>A0A9W7EY84</accession>
<proteinExistence type="predicted"/>
<dbReference type="EMBL" id="BRXY01000462">
    <property type="protein sequence ID" value="GMH96183.1"/>
    <property type="molecule type" value="Genomic_DNA"/>
</dbReference>
<keyword evidence="3" id="KW-1185">Reference proteome</keyword>
<gene>
    <name evidence="2" type="ORF">TrST_g13186</name>
</gene>
<protein>
    <submittedName>
        <fullName evidence="2">Uncharacterized protein</fullName>
    </submittedName>
</protein>
<feature type="compositionally biased region" description="Low complexity" evidence="1">
    <location>
        <begin position="18"/>
        <end position="35"/>
    </location>
</feature>